<dbReference type="Pfam" id="PF01408">
    <property type="entry name" value="GFO_IDH_MocA"/>
    <property type="match status" value="1"/>
</dbReference>
<evidence type="ECO:0000313" key="4">
    <source>
        <dbReference type="EMBL" id="UOQ91946.1"/>
    </source>
</evidence>
<dbReference type="PANTHER" id="PTHR43377">
    <property type="entry name" value="BILIVERDIN REDUCTASE A"/>
    <property type="match status" value="1"/>
</dbReference>
<feature type="domain" description="Gfo/Idh/MocA-like oxidoreductase N-terminal" evidence="2">
    <location>
        <begin position="3"/>
        <end position="125"/>
    </location>
</feature>
<dbReference type="Pfam" id="PF02894">
    <property type="entry name" value="GFO_IDH_MocA_C"/>
    <property type="match status" value="1"/>
</dbReference>
<dbReference type="InterPro" id="IPR000683">
    <property type="entry name" value="Gfo/Idh/MocA-like_OxRdtase_N"/>
</dbReference>
<dbReference type="Gene3D" id="3.30.360.10">
    <property type="entry name" value="Dihydrodipicolinate Reductase, domain 2"/>
    <property type="match status" value="1"/>
</dbReference>
<name>A0ABY4GUW3_9BACI</name>
<dbReference type="InterPro" id="IPR004104">
    <property type="entry name" value="Gfo/Idh/MocA-like_OxRdtase_C"/>
</dbReference>
<proteinExistence type="inferred from homology"/>
<dbReference type="Proteomes" id="UP000831880">
    <property type="component" value="Chromosome"/>
</dbReference>
<dbReference type="SUPFAM" id="SSF55347">
    <property type="entry name" value="Glyceraldehyde-3-phosphate dehydrogenase-like, C-terminal domain"/>
    <property type="match status" value="1"/>
</dbReference>
<feature type="domain" description="Gfo/Idh/MocA-like oxidoreductase C-terminal" evidence="3">
    <location>
        <begin position="138"/>
        <end position="405"/>
    </location>
</feature>
<organism evidence="4 5">
    <name type="scientific">Halobacillus shinanisalinarum</name>
    <dbReference type="NCBI Taxonomy" id="2932258"/>
    <lineage>
        <taxon>Bacteria</taxon>
        <taxon>Bacillati</taxon>
        <taxon>Bacillota</taxon>
        <taxon>Bacilli</taxon>
        <taxon>Bacillales</taxon>
        <taxon>Bacillaceae</taxon>
        <taxon>Halobacillus</taxon>
    </lineage>
</organism>
<dbReference type="InterPro" id="IPR036291">
    <property type="entry name" value="NAD(P)-bd_dom_sf"/>
</dbReference>
<evidence type="ECO:0000313" key="5">
    <source>
        <dbReference type="Proteomes" id="UP000831880"/>
    </source>
</evidence>
<dbReference type="PANTHER" id="PTHR43377:SF2">
    <property type="entry name" value="BINDING ROSSMANN FOLD OXIDOREDUCTASE, PUTATIVE (AFU_ORTHOLOGUE AFUA_4G00560)-RELATED"/>
    <property type="match status" value="1"/>
</dbReference>
<dbReference type="RefSeq" id="WP_244751557.1">
    <property type="nucleotide sequence ID" value="NZ_CP095074.1"/>
</dbReference>
<comment type="similarity">
    <text evidence="1">Belongs to the Gfo/Idh/MocA family.</text>
</comment>
<dbReference type="Gene3D" id="3.40.50.720">
    <property type="entry name" value="NAD(P)-binding Rossmann-like Domain"/>
    <property type="match status" value="1"/>
</dbReference>
<accession>A0ABY4GUW3</accession>
<dbReference type="EMBL" id="CP095074">
    <property type="protein sequence ID" value="UOQ91946.1"/>
    <property type="molecule type" value="Genomic_DNA"/>
</dbReference>
<reference evidence="4 5" key="1">
    <citation type="submission" date="2022-04" db="EMBL/GenBank/DDBJ databases">
        <title>Halobacillus sp. isolated from saltern.</title>
        <authorList>
            <person name="Won M."/>
            <person name="Lee C.-M."/>
            <person name="Woen H.-Y."/>
            <person name="Kwon S.-W."/>
        </authorList>
    </citation>
    <scope>NUCLEOTIDE SEQUENCE [LARGE SCALE GENOMIC DNA]</scope>
    <source>
        <strain evidence="4 5">SSTM10-2</strain>
    </source>
</reference>
<evidence type="ECO:0000256" key="1">
    <source>
        <dbReference type="ARBA" id="ARBA00010928"/>
    </source>
</evidence>
<dbReference type="InterPro" id="IPR051450">
    <property type="entry name" value="Gfo/Idh/MocA_Oxidoreductases"/>
</dbReference>
<dbReference type="SUPFAM" id="SSF51735">
    <property type="entry name" value="NAD(P)-binding Rossmann-fold domains"/>
    <property type="match status" value="1"/>
</dbReference>
<evidence type="ECO:0000259" key="3">
    <source>
        <dbReference type="Pfam" id="PF02894"/>
    </source>
</evidence>
<evidence type="ECO:0000259" key="2">
    <source>
        <dbReference type="Pfam" id="PF01408"/>
    </source>
</evidence>
<keyword evidence="5" id="KW-1185">Reference proteome</keyword>
<gene>
    <name evidence="4" type="ORF">MUO14_15715</name>
</gene>
<sequence>MIEAVLIGAGNRGMFAYASYALKHDHEVSFIAVAEPNEERRLRFANDHNIPKENQFASWEELLDQKQLCEALVISTQDKQHYEPTMRALEVGYDILLEKPMSPDPLETLEMAEKAEKLNRSLTVCHVLRYSTFFSELKRLVDEGRIGDIMSVQWNENVGVQHHAHSFVRGNWSNSGTSSPMLLQKSCHDIDLLLWLIDGECTTVSSFGSLTFFNEKHAPEGSTDRCTDGCVVEHECPFSAIKLYHNEKDNWPQNVVTLNPNLDERMKAIKEGPYGKCVYRSDNNVVDHQVVNLEFDNEVTVAFTMSAFTDETSRTFKIMGTKGEIHGSTAANELKVNYFTGRKEIITPERIEGGHGGADNMIMRDFIQQSTYKRKGRKTSGKESAKSHLIAFAAEKSRDTGQTIRLNDFMSSLKKSQLN</sequence>
<protein>
    <submittedName>
        <fullName evidence="4">Gfo/Idh/MocA family oxidoreductase</fullName>
    </submittedName>
</protein>